<name>A0A814RHG7_9BILA</name>
<proteinExistence type="predicted"/>
<sequence>MVFGKEHALEFLAKTPIAFIGTITQVIPGMSTRSMPPINHYRLRFENIQPLRGSISTTEFSYHQRGADYVPQQIIQNPNGSETMSDQRQQEQVKEPTAGLTCLACSSDGQHINTLVELDNNIIEQLIKSSKIPLGWSKQSNGHYESPWQHSHAQHVKWYDNQRFASHEKCVKSGRPLLITTDDISLTCEPVQATHTKEYQNPDGDGVFNLTVTNNSNRPVEMPALLRDSHSKKILWEESVFVITDAGNHFFPGHGQARDVEPTVLEPYENVSTKLDTLTLHGLSWPQGGWRLNLRFCLGNKATEGNYYYFTDHHEPLRKKAEKKKTAIID</sequence>
<gene>
    <name evidence="1" type="ORF">SEV965_LOCUS17572</name>
</gene>
<dbReference type="Proteomes" id="UP000663889">
    <property type="component" value="Unassembled WGS sequence"/>
</dbReference>
<evidence type="ECO:0000313" key="1">
    <source>
        <dbReference type="EMBL" id="CAF1133943.1"/>
    </source>
</evidence>
<reference evidence="1" key="1">
    <citation type="submission" date="2021-02" db="EMBL/GenBank/DDBJ databases">
        <authorList>
            <person name="Nowell W R."/>
        </authorList>
    </citation>
    <scope>NUCLEOTIDE SEQUENCE</scope>
</reference>
<organism evidence="1 2">
    <name type="scientific">Rotaria sordida</name>
    <dbReference type="NCBI Taxonomy" id="392033"/>
    <lineage>
        <taxon>Eukaryota</taxon>
        <taxon>Metazoa</taxon>
        <taxon>Spiralia</taxon>
        <taxon>Gnathifera</taxon>
        <taxon>Rotifera</taxon>
        <taxon>Eurotatoria</taxon>
        <taxon>Bdelloidea</taxon>
        <taxon>Philodinida</taxon>
        <taxon>Philodinidae</taxon>
        <taxon>Rotaria</taxon>
    </lineage>
</organism>
<comment type="caution">
    <text evidence="1">The sequence shown here is derived from an EMBL/GenBank/DDBJ whole genome shotgun (WGS) entry which is preliminary data.</text>
</comment>
<accession>A0A814RHG7</accession>
<dbReference type="AlphaFoldDB" id="A0A814RHG7"/>
<dbReference type="EMBL" id="CAJNOU010001010">
    <property type="protein sequence ID" value="CAF1133943.1"/>
    <property type="molecule type" value="Genomic_DNA"/>
</dbReference>
<evidence type="ECO:0000313" key="2">
    <source>
        <dbReference type="Proteomes" id="UP000663889"/>
    </source>
</evidence>
<protein>
    <submittedName>
        <fullName evidence="1">Uncharacterized protein</fullName>
    </submittedName>
</protein>